<evidence type="ECO:0000313" key="7">
    <source>
        <dbReference type="Proteomes" id="UP000702952"/>
    </source>
</evidence>
<dbReference type="PANTHER" id="PTHR46847">
    <property type="entry name" value="D-ALLOSE-BINDING PERIPLASMIC PROTEIN-RELATED"/>
    <property type="match status" value="1"/>
</dbReference>
<dbReference type="Pfam" id="PF13407">
    <property type="entry name" value="Peripla_BP_4"/>
    <property type="match status" value="1"/>
</dbReference>
<evidence type="ECO:0000313" key="6">
    <source>
        <dbReference type="EMBL" id="NTC28972.1"/>
    </source>
</evidence>
<comment type="similarity">
    <text evidence="2">Belongs to the bacterial solute-binding protein 2 family.</text>
</comment>
<evidence type="ECO:0000256" key="1">
    <source>
        <dbReference type="ARBA" id="ARBA00004196"/>
    </source>
</evidence>
<evidence type="ECO:0000256" key="4">
    <source>
        <dbReference type="SAM" id="SignalP"/>
    </source>
</evidence>
<evidence type="ECO:0000256" key="2">
    <source>
        <dbReference type="ARBA" id="ARBA00007639"/>
    </source>
</evidence>
<evidence type="ECO:0000259" key="5">
    <source>
        <dbReference type="Pfam" id="PF13407"/>
    </source>
</evidence>
<name>A0AA44F561_AGRTU</name>
<dbReference type="GO" id="GO:0030313">
    <property type="term" value="C:cell envelope"/>
    <property type="evidence" value="ECO:0007669"/>
    <property type="project" value="UniProtKB-SubCell"/>
</dbReference>
<feature type="domain" description="Periplasmic binding protein" evidence="5">
    <location>
        <begin position="33"/>
        <end position="283"/>
    </location>
</feature>
<comment type="subcellular location">
    <subcellularLocation>
        <location evidence="1">Cell envelope</location>
    </subcellularLocation>
</comment>
<feature type="chain" id="PRO_5041449012" evidence="4">
    <location>
        <begin position="21"/>
        <end position="309"/>
    </location>
</feature>
<accession>A0AA44F561</accession>
<dbReference type="SUPFAM" id="SSF53822">
    <property type="entry name" value="Periplasmic binding protein-like I"/>
    <property type="match status" value="1"/>
</dbReference>
<dbReference type="Gene3D" id="3.40.50.2300">
    <property type="match status" value="2"/>
</dbReference>
<dbReference type="RefSeq" id="WP_174018767.1">
    <property type="nucleotide sequence ID" value="NZ_JAAMAW010000021.1"/>
</dbReference>
<dbReference type="Proteomes" id="UP000702952">
    <property type="component" value="Unassembled WGS sequence"/>
</dbReference>
<dbReference type="InterPro" id="IPR025997">
    <property type="entry name" value="SBP_2_dom"/>
</dbReference>
<evidence type="ECO:0000256" key="3">
    <source>
        <dbReference type="ARBA" id="ARBA00022729"/>
    </source>
</evidence>
<comment type="caution">
    <text evidence="6">The sequence shown here is derived from an EMBL/GenBank/DDBJ whole genome shotgun (WGS) entry which is preliminary data.</text>
</comment>
<dbReference type="InterPro" id="IPR028082">
    <property type="entry name" value="Peripla_BP_I"/>
</dbReference>
<feature type="signal peptide" evidence="4">
    <location>
        <begin position="1"/>
        <end position="20"/>
    </location>
</feature>
<reference evidence="6" key="1">
    <citation type="journal article" date="2020" name="Science">
        <title>Unexpected conservation and global transmission of agrobacterial virulence plasmids.</title>
        <authorList>
            <person name="Weisberg A.J."/>
            <person name="Davis E.W. 2nd"/>
            <person name="Tabima J."/>
            <person name="Belcher M.S."/>
            <person name="Miller M."/>
            <person name="Kuo C.H."/>
            <person name="Loper J.E."/>
            <person name="Grunwald N.J."/>
            <person name="Putnam M.L."/>
            <person name="Chang J.H."/>
        </authorList>
    </citation>
    <scope>NUCLEOTIDE SEQUENCE</scope>
    <source>
        <strain evidence="6">17-1853-1a</strain>
    </source>
</reference>
<proteinExistence type="inferred from homology"/>
<dbReference type="PANTHER" id="PTHR46847:SF1">
    <property type="entry name" value="D-ALLOSE-BINDING PERIPLASMIC PROTEIN-RELATED"/>
    <property type="match status" value="1"/>
</dbReference>
<dbReference type="EMBL" id="JAAMAY010000020">
    <property type="protein sequence ID" value="NTC28972.1"/>
    <property type="molecule type" value="Genomic_DNA"/>
</dbReference>
<dbReference type="GO" id="GO:0030246">
    <property type="term" value="F:carbohydrate binding"/>
    <property type="evidence" value="ECO:0007669"/>
    <property type="project" value="UniProtKB-ARBA"/>
</dbReference>
<sequence length="309" mass="33030">MKTTSFILLAASLWASTAQAETIGISISKLDTFKTVLLQGMLEHSKSVPGLRIVNETADGVKEREIEILKKFAADKVDAIIVAPSDGDLGPQMTKIAEDAGVPLVYVNNFPSNQSELPATQALVASNEKESGTLQAREVCRRLNGKGDVVVLMGQLFHAAARARTEDIDEVFASDACKGMRIVERQAAYWSTQFGEAQMQEWLRAGVRFDAVIANNDDMALGAIKAIKASGRSLDGIVVAGVDATSGALAAMQSGDMQVTVLQSAAGQGAMAIDVALKLAKDEKLSRENYVPFELVTPENLQSYLPKGQ</sequence>
<protein>
    <submittedName>
        <fullName evidence="6">Sugar ABC transporter substrate-binding protein</fullName>
    </submittedName>
</protein>
<organism evidence="6 7">
    <name type="scientific">Agrobacterium tumefaciens</name>
    <dbReference type="NCBI Taxonomy" id="358"/>
    <lineage>
        <taxon>Bacteria</taxon>
        <taxon>Pseudomonadati</taxon>
        <taxon>Pseudomonadota</taxon>
        <taxon>Alphaproteobacteria</taxon>
        <taxon>Hyphomicrobiales</taxon>
        <taxon>Rhizobiaceae</taxon>
        <taxon>Rhizobium/Agrobacterium group</taxon>
        <taxon>Agrobacterium</taxon>
        <taxon>Agrobacterium tumefaciens complex</taxon>
    </lineage>
</organism>
<dbReference type="AlphaFoldDB" id="A0AA44F561"/>
<gene>
    <name evidence="6" type="ORF">G6M46_12440</name>
</gene>
<keyword evidence="3 4" id="KW-0732">Signal</keyword>